<dbReference type="EMBL" id="VAHF01000004">
    <property type="protein sequence ID" value="TXG62543.1"/>
    <property type="molecule type" value="Genomic_DNA"/>
</dbReference>
<gene>
    <name evidence="2" type="ORF">EZV62_009537</name>
</gene>
<dbReference type="PANTHER" id="PTHR33130:SF43">
    <property type="entry name" value="OS01G0688600 PROTEIN"/>
    <property type="match status" value="1"/>
</dbReference>
<feature type="compositionally biased region" description="Polar residues" evidence="1">
    <location>
        <begin position="1"/>
        <end position="34"/>
    </location>
</feature>
<dbReference type="OrthoDB" id="909814at2759"/>
<keyword evidence="3" id="KW-1185">Reference proteome</keyword>
<dbReference type="AlphaFoldDB" id="A0A5C7HZB3"/>
<comment type="caution">
    <text evidence="2">The sequence shown here is derived from an EMBL/GenBank/DDBJ whole genome shotgun (WGS) entry which is preliminary data.</text>
</comment>
<dbReference type="Pfam" id="PF07797">
    <property type="entry name" value="DUF1639"/>
    <property type="match status" value="1"/>
</dbReference>
<feature type="region of interest" description="Disordered" evidence="1">
    <location>
        <begin position="1"/>
        <end position="76"/>
    </location>
</feature>
<proteinExistence type="predicted"/>
<evidence type="ECO:0000313" key="3">
    <source>
        <dbReference type="Proteomes" id="UP000323000"/>
    </source>
</evidence>
<evidence type="ECO:0000313" key="2">
    <source>
        <dbReference type="EMBL" id="TXG62543.1"/>
    </source>
</evidence>
<reference evidence="3" key="1">
    <citation type="journal article" date="2019" name="Gigascience">
        <title>De novo genome assembly of the endangered Acer yangbiense, a plant species with extremely small populations endemic to Yunnan Province, China.</title>
        <authorList>
            <person name="Yang J."/>
            <person name="Wariss H.M."/>
            <person name="Tao L."/>
            <person name="Zhang R."/>
            <person name="Yun Q."/>
            <person name="Hollingsworth P."/>
            <person name="Dao Z."/>
            <person name="Luo G."/>
            <person name="Guo H."/>
            <person name="Ma Y."/>
            <person name="Sun W."/>
        </authorList>
    </citation>
    <scope>NUCLEOTIDE SEQUENCE [LARGE SCALE GENOMIC DNA]</scope>
    <source>
        <strain evidence="3">cv. Malutang</strain>
    </source>
</reference>
<sequence length="230" mass="25604">MATMASKVSLTSHSQSFCENFSIPSSSMKWSTTEKPIPPQEEDNQSTFSDHHCVAVESLEKKESSAASGHPKPKLKIKFRIKKESKADDHDHAVLNVDSTSHVHTQTLVASDCGDSSNQIKPWNLRSSRKDQDHHHTSWPSSPVQAQLLSHESAQLGLGLAFVAEKRKRSSFSIALTKEEIEADLLAITGLKLTARPRKRPKNVQRQLDNLFPGLCLKSITPTSYKVREL</sequence>
<feature type="compositionally biased region" description="Basic and acidic residues" evidence="1">
    <location>
        <begin position="49"/>
        <end position="64"/>
    </location>
</feature>
<name>A0A5C7HZB3_9ROSI</name>
<dbReference type="Proteomes" id="UP000323000">
    <property type="component" value="Chromosome 4"/>
</dbReference>
<evidence type="ECO:0000256" key="1">
    <source>
        <dbReference type="SAM" id="MobiDB-lite"/>
    </source>
</evidence>
<dbReference type="InterPro" id="IPR012438">
    <property type="entry name" value="DUF1639"/>
</dbReference>
<dbReference type="PANTHER" id="PTHR33130">
    <property type="entry name" value="PUTATIVE (DUF1639)-RELATED"/>
    <property type="match status" value="1"/>
</dbReference>
<organism evidence="2 3">
    <name type="scientific">Acer yangbiense</name>
    <dbReference type="NCBI Taxonomy" id="1000413"/>
    <lineage>
        <taxon>Eukaryota</taxon>
        <taxon>Viridiplantae</taxon>
        <taxon>Streptophyta</taxon>
        <taxon>Embryophyta</taxon>
        <taxon>Tracheophyta</taxon>
        <taxon>Spermatophyta</taxon>
        <taxon>Magnoliopsida</taxon>
        <taxon>eudicotyledons</taxon>
        <taxon>Gunneridae</taxon>
        <taxon>Pentapetalae</taxon>
        <taxon>rosids</taxon>
        <taxon>malvids</taxon>
        <taxon>Sapindales</taxon>
        <taxon>Sapindaceae</taxon>
        <taxon>Hippocastanoideae</taxon>
        <taxon>Acereae</taxon>
        <taxon>Acer</taxon>
    </lineage>
</organism>
<accession>A0A5C7HZB3</accession>
<protein>
    <submittedName>
        <fullName evidence="2">Uncharacterized protein</fullName>
    </submittedName>
</protein>